<sequence length="306" mass="35472">MEKERIERYLKNSIARGRLNSAYLFFAGILQDKEKTALNFAKAIECEKEDFPCNTCENCLKIESFTHPDVKWLKGEGAVSSLAVEEIREIGKEMYFKPYRGKKKIYIFEIERLNEESSNAFLKTLEEPPEHTILLLIAKSDKEFLPTIVSRCQKIMFSSKKVFTEEEKELQKKLIKTVDSLSLESPAHLFDIAEEISKSDSLPLSFDLLLYFYRDLLLLKNRAKDFLINSDLSNHSKLNSSQIIRIIKNIANTKGDLHRSANLKLSIELMLMNILDITRPQLQPQRLKVSKSTKKDIKIWTQIYAD</sequence>
<proteinExistence type="predicted"/>
<dbReference type="PANTHER" id="PTHR11669">
    <property type="entry name" value="REPLICATION FACTOR C / DNA POLYMERASE III GAMMA-TAU SUBUNIT"/>
    <property type="match status" value="1"/>
</dbReference>
<dbReference type="PANTHER" id="PTHR11669:SF8">
    <property type="entry name" value="DNA POLYMERASE III SUBUNIT DELTA"/>
    <property type="match status" value="1"/>
</dbReference>
<name>A0A2M7E8L6_9BACT</name>
<accession>A0A2M7E8L6</accession>
<comment type="caution">
    <text evidence="1">The sequence shown here is derived from an EMBL/GenBank/DDBJ whole genome shotgun (WGS) entry which is preliminary data.</text>
</comment>
<dbReference type="GO" id="GO:0006261">
    <property type="term" value="P:DNA-templated DNA replication"/>
    <property type="evidence" value="ECO:0007669"/>
    <property type="project" value="TreeGrafter"/>
</dbReference>
<dbReference type="InterPro" id="IPR027417">
    <property type="entry name" value="P-loop_NTPase"/>
</dbReference>
<dbReference type="AlphaFoldDB" id="A0A2M7E8L6"/>
<reference evidence="2" key="1">
    <citation type="submission" date="2017-09" db="EMBL/GenBank/DDBJ databases">
        <title>Depth-based differentiation of microbial function through sediment-hosted aquifers and enrichment of novel symbionts in the deep terrestrial subsurface.</title>
        <authorList>
            <person name="Probst A.J."/>
            <person name="Ladd B."/>
            <person name="Jarett J.K."/>
            <person name="Geller-Mcgrath D.E."/>
            <person name="Sieber C.M.K."/>
            <person name="Emerson J.B."/>
            <person name="Anantharaman K."/>
            <person name="Thomas B.C."/>
            <person name="Malmstrom R."/>
            <person name="Stieglmeier M."/>
            <person name="Klingl A."/>
            <person name="Woyke T."/>
            <person name="Ryan C.M."/>
            <person name="Banfield J.F."/>
        </authorList>
    </citation>
    <scope>NUCLEOTIDE SEQUENCE [LARGE SCALE GENOMIC DNA]</scope>
</reference>
<dbReference type="Gene3D" id="3.40.50.300">
    <property type="entry name" value="P-loop containing nucleotide triphosphate hydrolases"/>
    <property type="match status" value="1"/>
</dbReference>
<dbReference type="EMBL" id="PETL01000196">
    <property type="protein sequence ID" value="PIV64082.1"/>
    <property type="molecule type" value="Genomic_DNA"/>
</dbReference>
<dbReference type="InterPro" id="IPR050238">
    <property type="entry name" value="DNA_Rep/Repair_Clamp_Loader"/>
</dbReference>
<gene>
    <name evidence="1" type="ORF">COS11_04065</name>
</gene>
<protein>
    <submittedName>
        <fullName evidence="1">Uncharacterized protein</fullName>
    </submittedName>
</protein>
<evidence type="ECO:0000313" key="2">
    <source>
        <dbReference type="Proteomes" id="UP000228886"/>
    </source>
</evidence>
<dbReference type="Pfam" id="PF13177">
    <property type="entry name" value="DNA_pol3_delta2"/>
    <property type="match status" value="1"/>
</dbReference>
<organism evidence="1 2">
    <name type="scientific">bacterium (Candidatus Ratteibacteria) CG01_land_8_20_14_3_00_40_19</name>
    <dbReference type="NCBI Taxonomy" id="2014290"/>
    <lineage>
        <taxon>Bacteria</taxon>
        <taxon>Candidatus Ratteibacteria</taxon>
    </lineage>
</organism>
<dbReference type="Proteomes" id="UP000228886">
    <property type="component" value="Unassembled WGS sequence"/>
</dbReference>
<evidence type="ECO:0000313" key="1">
    <source>
        <dbReference type="EMBL" id="PIV64082.1"/>
    </source>
</evidence>
<dbReference type="SUPFAM" id="SSF52540">
    <property type="entry name" value="P-loop containing nucleoside triphosphate hydrolases"/>
    <property type="match status" value="1"/>
</dbReference>